<feature type="compositionally biased region" description="Basic and acidic residues" evidence="13">
    <location>
        <begin position="670"/>
        <end position="684"/>
    </location>
</feature>
<dbReference type="Gene3D" id="2.30.30.490">
    <property type="match status" value="1"/>
</dbReference>
<dbReference type="GO" id="GO:0003682">
    <property type="term" value="F:chromatin binding"/>
    <property type="evidence" value="ECO:0007669"/>
    <property type="project" value="InterPro"/>
</dbReference>
<comment type="caution">
    <text evidence="16">The sequence shown here is derived from an EMBL/GenBank/DDBJ whole genome shotgun (WGS) entry which is preliminary data.</text>
</comment>
<dbReference type="SMART" id="SM00355">
    <property type="entry name" value="ZnF_C2H2"/>
    <property type="match status" value="2"/>
</dbReference>
<dbReference type="SMART" id="SM01074">
    <property type="entry name" value="Cdc6_C"/>
    <property type="match status" value="1"/>
</dbReference>
<comment type="function">
    <text evidence="12">Component of the origin recognition complex (ORC) that binds origins of replication. DNA-binding is ATP-dependent, however specific DNA sequences that define origins of replication have not been identified so far. ORC is required to assemble the pre-replication complex necessary to initiate DNA replication.</text>
</comment>
<dbReference type="FunFam" id="3.40.50.300:FF:000199">
    <property type="entry name" value="Origin recognition complex subunit 1"/>
    <property type="match status" value="1"/>
</dbReference>
<evidence type="ECO:0000256" key="8">
    <source>
        <dbReference type="ARBA" id="ARBA00022842"/>
    </source>
</evidence>
<keyword evidence="10 12" id="KW-0539">Nucleus</keyword>
<evidence type="ECO:0000256" key="1">
    <source>
        <dbReference type="ARBA" id="ARBA00004123"/>
    </source>
</evidence>
<keyword evidence="17" id="KW-1185">Reference proteome</keyword>
<feature type="domain" description="C2H2-type" evidence="14">
    <location>
        <begin position="616"/>
        <end position="643"/>
    </location>
</feature>
<dbReference type="GO" id="GO:0033314">
    <property type="term" value="P:mitotic DNA replication checkpoint signaling"/>
    <property type="evidence" value="ECO:0007669"/>
    <property type="project" value="TreeGrafter"/>
</dbReference>
<feature type="compositionally biased region" description="Polar residues" evidence="13">
    <location>
        <begin position="370"/>
        <end position="381"/>
    </location>
</feature>
<dbReference type="PANTHER" id="PTHR10763">
    <property type="entry name" value="CELL DIVISION CONTROL PROTEIN 6-RELATED"/>
    <property type="match status" value="1"/>
</dbReference>
<keyword evidence="8" id="KW-0460">Magnesium</keyword>
<feature type="compositionally biased region" description="Basic and acidic residues" evidence="13">
    <location>
        <begin position="711"/>
        <end position="723"/>
    </location>
</feature>
<accession>A0AAN8X5B7</accession>
<dbReference type="GO" id="GO:0005664">
    <property type="term" value="C:nuclear origin of replication recognition complex"/>
    <property type="evidence" value="ECO:0007669"/>
    <property type="project" value="TreeGrafter"/>
</dbReference>
<dbReference type="GO" id="GO:0003688">
    <property type="term" value="F:DNA replication origin binding"/>
    <property type="evidence" value="ECO:0007669"/>
    <property type="project" value="TreeGrafter"/>
</dbReference>
<dbReference type="Pfam" id="PF00004">
    <property type="entry name" value="AAA"/>
    <property type="match status" value="1"/>
</dbReference>
<proteinExistence type="inferred from homology"/>
<evidence type="ECO:0000259" key="15">
    <source>
        <dbReference type="PROSITE" id="PS51038"/>
    </source>
</evidence>
<feature type="compositionally biased region" description="Polar residues" evidence="13">
    <location>
        <begin position="240"/>
        <end position="256"/>
    </location>
</feature>
<feature type="region of interest" description="Disordered" evidence="13">
    <location>
        <begin position="499"/>
        <end position="541"/>
    </location>
</feature>
<dbReference type="Proteomes" id="UP001381693">
    <property type="component" value="Unassembled WGS sequence"/>
</dbReference>
<dbReference type="InterPro" id="IPR043151">
    <property type="entry name" value="BAH_sf"/>
</dbReference>
<feature type="domain" description="BAH" evidence="15">
    <location>
        <begin position="50"/>
        <end position="188"/>
    </location>
</feature>
<dbReference type="InterPro" id="IPR027417">
    <property type="entry name" value="P-loop_NTPase"/>
</dbReference>
<evidence type="ECO:0000256" key="4">
    <source>
        <dbReference type="ARBA" id="ARBA00022705"/>
    </source>
</evidence>
<evidence type="ECO:0000256" key="5">
    <source>
        <dbReference type="ARBA" id="ARBA00022723"/>
    </source>
</evidence>
<dbReference type="InterPro" id="IPR001025">
    <property type="entry name" value="BAH_dom"/>
</dbReference>
<evidence type="ECO:0000259" key="14">
    <source>
        <dbReference type="PROSITE" id="PS50157"/>
    </source>
</evidence>
<keyword evidence="11" id="KW-0863">Zinc-finger</keyword>
<dbReference type="GO" id="GO:0016887">
    <property type="term" value="F:ATP hydrolysis activity"/>
    <property type="evidence" value="ECO:0007669"/>
    <property type="project" value="InterPro"/>
</dbReference>
<comment type="subcellular location">
    <subcellularLocation>
        <location evidence="1 12">Nucleus</location>
    </subcellularLocation>
</comment>
<dbReference type="PROSITE" id="PS00028">
    <property type="entry name" value="ZINC_FINGER_C2H2_1"/>
    <property type="match status" value="2"/>
</dbReference>
<dbReference type="GO" id="GO:0005524">
    <property type="term" value="F:ATP binding"/>
    <property type="evidence" value="ECO:0007669"/>
    <property type="project" value="UniProtKB-KW"/>
</dbReference>
<feature type="region of interest" description="Disordered" evidence="13">
    <location>
        <begin position="574"/>
        <end position="595"/>
    </location>
</feature>
<name>A0AAN8X5B7_HALRR</name>
<evidence type="ECO:0000256" key="9">
    <source>
        <dbReference type="ARBA" id="ARBA00023125"/>
    </source>
</evidence>
<dbReference type="FunFam" id="1.10.8.60:FF:000062">
    <property type="entry name" value="Origin recognition complex subunit 1"/>
    <property type="match status" value="1"/>
</dbReference>
<feature type="compositionally biased region" description="Basic and acidic residues" evidence="13">
    <location>
        <begin position="632"/>
        <end position="641"/>
    </location>
</feature>
<keyword evidence="4 12" id="KW-0235">DNA replication</keyword>
<dbReference type="InterPro" id="IPR036236">
    <property type="entry name" value="Znf_C2H2_sf"/>
</dbReference>
<feature type="compositionally biased region" description="Basic and acidic residues" evidence="13">
    <location>
        <begin position="692"/>
        <end position="701"/>
    </location>
</feature>
<evidence type="ECO:0000256" key="13">
    <source>
        <dbReference type="SAM" id="MobiDB-lite"/>
    </source>
</evidence>
<feature type="compositionally biased region" description="Polar residues" evidence="13">
    <location>
        <begin position="508"/>
        <end position="531"/>
    </location>
</feature>
<dbReference type="InterPro" id="IPR050311">
    <property type="entry name" value="ORC1/CDC6"/>
</dbReference>
<feature type="compositionally biased region" description="Basic residues" evidence="13">
    <location>
        <begin position="652"/>
        <end position="669"/>
    </location>
</feature>
<dbReference type="Gene3D" id="3.30.160.60">
    <property type="entry name" value="Classic Zinc Finger"/>
    <property type="match status" value="1"/>
</dbReference>
<organism evidence="16 17">
    <name type="scientific">Halocaridina rubra</name>
    <name type="common">Hawaiian red shrimp</name>
    <dbReference type="NCBI Taxonomy" id="373956"/>
    <lineage>
        <taxon>Eukaryota</taxon>
        <taxon>Metazoa</taxon>
        <taxon>Ecdysozoa</taxon>
        <taxon>Arthropoda</taxon>
        <taxon>Crustacea</taxon>
        <taxon>Multicrustacea</taxon>
        <taxon>Malacostraca</taxon>
        <taxon>Eumalacostraca</taxon>
        <taxon>Eucarida</taxon>
        <taxon>Decapoda</taxon>
        <taxon>Pleocyemata</taxon>
        <taxon>Caridea</taxon>
        <taxon>Atyoidea</taxon>
        <taxon>Atyidae</taxon>
        <taxon>Halocaridina</taxon>
    </lineage>
</organism>
<dbReference type="EMBL" id="JAXCGZ010009535">
    <property type="protein sequence ID" value="KAK7076847.1"/>
    <property type="molecule type" value="Genomic_DNA"/>
</dbReference>
<keyword evidence="6 12" id="KW-0547">Nucleotide-binding</keyword>
<gene>
    <name evidence="16" type="primary">ORC1</name>
    <name evidence="16" type="ORF">SK128_011557</name>
</gene>
<dbReference type="InterPro" id="IPR041083">
    <property type="entry name" value="AAA_lid_10"/>
</dbReference>
<dbReference type="Gene3D" id="3.40.50.300">
    <property type="entry name" value="P-loop containing nucleotide triphosphate hydrolases"/>
    <property type="match status" value="1"/>
</dbReference>
<dbReference type="InterPro" id="IPR015163">
    <property type="entry name" value="Cdc6_C"/>
</dbReference>
<dbReference type="Pfam" id="PF09079">
    <property type="entry name" value="WHD_Cdc6"/>
    <property type="match status" value="1"/>
</dbReference>
<comment type="subunit">
    <text evidence="12">ORC is composed of six subunits.</text>
</comment>
<evidence type="ECO:0000256" key="6">
    <source>
        <dbReference type="ARBA" id="ARBA00022741"/>
    </source>
</evidence>
<feature type="region of interest" description="Disordered" evidence="13">
    <location>
        <begin position="214"/>
        <end position="235"/>
    </location>
</feature>
<dbReference type="AlphaFoldDB" id="A0AAN8X5B7"/>
<evidence type="ECO:0000256" key="11">
    <source>
        <dbReference type="PROSITE-ProRule" id="PRU00042"/>
    </source>
</evidence>
<dbReference type="GO" id="GO:0008270">
    <property type="term" value="F:zinc ion binding"/>
    <property type="evidence" value="ECO:0007669"/>
    <property type="project" value="UniProtKB-KW"/>
</dbReference>
<evidence type="ECO:0000256" key="12">
    <source>
        <dbReference type="RuleBase" id="RU365058"/>
    </source>
</evidence>
<dbReference type="SUPFAM" id="SSF57667">
    <property type="entry name" value="beta-beta-alpha zinc fingers"/>
    <property type="match status" value="1"/>
</dbReference>
<keyword evidence="5" id="KW-0479">Metal-binding</keyword>
<keyword evidence="9 12" id="KW-0238">DNA-binding</keyword>
<dbReference type="SUPFAM" id="SSF52540">
    <property type="entry name" value="P-loop containing nucleoside triphosphate hydrolases"/>
    <property type="match status" value="1"/>
</dbReference>
<evidence type="ECO:0000256" key="10">
    <source>
        <dbReference type="ARBA" id="ARBA00023242"/>
    </source>
</evidence>
<feature type="region of interest" description="Disordered" evidence="13">
    <location>
        <begin position="365"/>
        <end position="410"/>
    </location>
</feature>
<dbReference type="InterPro" id="IPR003593">
    <property type="entry name" value="AAA+_ATPase"/>
</dbReference>
<evidence type="ECO:0000313" key="17">
    <source>
        <dbReference type="Proteomes" id="UP001381693"/>
    </source>
</evidence>
<feature type="region of interest" description="Disordered" evidence="13">
    <location>
        <begin position="632"/>
        <end position="724"/>
    </location>
</feature>
<dbReference type="PROSITE" id="PS50157">
    <property type="entry name" value="ZINC_FINGER_C2H2_2"/>
    <property type="match status" value="2"/>
</dbReference>
<dbReference type="Gene3D" id="1.10.8.60">
    <property type="match status" value="1"/>
</dbReference>
<protein>
    <recommendedName>
        <fullName evidence="3 12">Origin recognition complex subunit 1</fullName>
    </recommendedName>
</protein>
<dbReference type="InterPro" id="IPR036390">
    <property type="entry name" value="WH_DNA-bd_sf"/>
</dbReference>
<feature type="compositionally biased region" description="Polar residues" evidence="13">
    <location>
        <begin position="395"/>
        <end position="410"/>
    </location>
</feature>
<comment type="similarity">
    <text evidence="2 12">Belongs to the ORC1 family.</text>
</comment>
<sequence>MVISERIRMKMTGRNHRKNFEWLGNPTEVSHKDRKYKEFAHYRGFLLSGVSFNVGDCVFVRNEDSTNPDDIEECDIARIMRCYDNGAKYDSNRMIVKWYSRMDVVKKHQQKIIPDDLPAIDLEIEVVREDRNFEVDVDAESIHSKCCVVEVLASIEPDDVRRPINGLGPLYVCRFRYGGRNPKLTPFYKEEELFSPPKRLPSCRSLVNDMINLGSKAMHPEGKKKTSSKKNNKENLDYKSYSSNAQSEQTPSSELSHSGFYEKTPLREDNQLKASRDDACSSSNLKRQISNAVDLYGQPEKRLKMSSGNELIAKNDSSPKYDLDKNDVADRITNSGRKLKVVCYKLFSNGEIDKYGKPTVLSPKYKTTPDKYSTLSNGQRSQRNEETPIKLPSHVTGSPLQQRQSPQKMAESSCSNFLDVSSPKSYMFKGESGSSSNIERCKDDKLKKLKKIGNIRALRDNELVALLGDDSDAELIENDTCQSSDEDDIWKGKMSSKLKRTKEKVSRASGNTINQEIKCKQSNDQSRNGTQSPSKSRREKSVKSKNYDCECCGAVFNEKLELDRHLNSHKTVYKNDCNEKRPKKVNKGDQVIHSKDNDYLQVQREKRIKYDNSETHNCSYCGESFTSQRKCNDHEATHDDDFSSAPTTPSRKSQKKKAEKTPKKTPKASKKSEAEAKMPSRDCPVDCPQSPLEKKKAEKTPKKTPKASKKLKAEAKMPSRDCPVDCPQSPLEEARAKLHVSAVPDSLPCREDEFQQIYSFVEGKLYDGTGGCMYISGVPGTGKTATVKEVVKILQECSQESDLPQFSFQEVNAMRLTEPHQLWVQIWKGLTGNKVTAEHASSLLEKRFSMSAARREPTLLLVDELDLLWTRKQDVMYNLFDWPSRPGSKLIVVAIANTMDLPERIMMNRVSSRLGLTRMTFQPYTYKQLQEIVLSRLLGINAFDPDAVQLVARKVAAVSGDARRALDICRRATEIAETQKIPSSHMMSPAKRKSLVGMQHVDAALKEMFTSPKITAIRSCSLMEQFVLQGIIAEFTRTGVEEAVFDRVLEQYNSLCRFEGVEPLCSSGVMKTINQLTCYRLILTEHSRNDLTLRLRLNISSDDVNYALQAAVH</sequence>
<keyword evidence="11" id="KW-0862">Zinc</keyword>
<dbReference type="SMART" id="SM00439">
    <property type="entry name" value="BAH"/>
    <property type="match status" value="1"/>
</dbReference>
<feature type="region of interest" description="Disordered" evidence="13">
    <location>
        <begin position="240"/>
        <end position="259"/>
    </location>
</feature>
<evidence type="ECO:0000256" key="7">
    <source>
        <dbReference type="ARBA" id="ARBA00022840"/>
    </source>
</evidence>
<keyword evidence="7 12" id="KW-0067">ATP-binding</keyword>
<dbReference type="InterPro" id="IPR003959">
    <property type="entry name" value="ATPase_AAA_core"/>
</dbReference>
<evidence type="ECO:0000256" key="3">
    <source>
        <dbReference type="ARBA" id="ARBA00019081"/>
    </source>
</evidence>
<evidence type="ECO:0000313" key="16">
    <source>
        <dbReference type="EMBL" id="KAK7076847.1"/>
    </source>
</evidence>
<dbReference type="InterPro" id="IPR013087">
    <property type="entry name" value="Znf_C2H2_type"/>
</dbReference>
<dbReference type="SMART" id="SM00382">
    <property type="entry name" value="AAA"/>
    <property type="match status" value="1"/>
</dbReference>
<feature type="domain" description="C2H2-type" evidence="14">
    <location>
        <begin position="547"/>
        <end position="569"/>
    </location>
</feature>
<feature type="compositionally biased region" description="Basic and acidic residues" evidence="13">
    <location>
        <begin position="576"/>
        <end position="595"/>
    </location>
</feature>
<dbReference type="CDD" id="cd08768">
    <property type="entry name" value="Cdc6_C"/>
    <property type="match status" value="1"/>
</dbReference>
<dbReference type="GO" id="GO:0006270">
    <property type="term" value="P:DNA replication initiation"/>
    <property type="evidence" value="ECO:0007669"/>
    <property type="project" value="TreeGrafter"/>
</dbReference>
<dbReference type="SUPFAM" id="SSF46785">
    <property type="entry name" value="Winged helix' DNA-binding domain"/>
    <property type="match status" value="1"/>
</dbReference>
<evidence type="ECO:0000256" key="2">
    <source>
        <dbReference type="ARBA" id="ARBA00008398"/>
    </source>
</evidence>
<reference evidence="16 17" key="1">
    <citation type="submission" date="2023-11" db="EMBL/GenBank/DDBJ databases">
        <title>Halocaridina rubra genome assembly.</title>
        <authorList>
            <person name="Smith C."/>
        </authorList>
    </citation>
    <scope>NUCLEOTIDE SEQUENCE [LARGE SCALE GENOMIC DNA]</scope>
    <source>
        <strain evidence="16">EP-1</strain>
        <tissue evidence="16">Whole</tissue>
    </source>
</reference>
<dbReference type="PANTHER" id="PTHR10763:SF23">
    <property type="entry name" value="ORIGIN RECOGNITION COMPLEX SUBUNIT 1"/>
    <property type="match status" value="1"/>
</dbReference>
<dbReference type="Pfam" id="PF17872">
    <property type="entry name" value="AAA_lid_10"/>
    <property type="match status" value="1"/>
</dbReference>
<dbReference type="PROSITE" id="PS51038">
    <property type="entry name" value="BAH"/>
    <property type="match status" value="1"/>
</dbReference>